<dbReference type="GO" id="GO:0004385">
    <property type="term" value="F:GMP kinase activity"/>
    <property type="evidence" value="ECO:0007669"/>
    <property type="project" value="TreeGrafter"/>
</dbReference>
<dbReference type="InterPro" id="IPR027417">
    <property type="entry name" value="P-loop_NTPase"/>
</dbReference>
<evidence type="ECO:0000259" key="4">
    <source>
        <dbReference type="PROSITE" id="PS50052"/>
    </source>
</evidence>
<name>A0A382PEK4_9ZZZZ</name>
<dbReference type="FunFam" id="3.30.63.10:FF:000002">
    <property type="entry name" value="Guanylate kinase 1"/>
    <property type="match status" value="1"/>
</dbReference>
<dbReference type="Gene3D" id="3.40.50.300">
    <property type="entry name" value="P-loop containing nucleotide triphosphate hydrolases"/>
    <property type="match status" value="1"/>
</dbReference>
<dbReference type="GO" id="GO:0005829">
    <property type="term" value="C:cytosol"/>
    <property type="evidence" value="ECO:0007669"/>
    <property type="project" value="TreeGrafter"/>
</dbReference>
<accession>A0A382PEK4</accession>
<proteinExistence type="inferred from homology"/>
<dbReference type="InterPro" id="IPR008144">
    <property type="entry name" value="Guanylate_kin-like_dom"/>
</dbReference>
<dbReference type="PROSITE" id="PS00856">
    <property type="entry name" value="GUANYLATE_KINASE_1"/>
    <property type="match status" value="1"/>
</dbReference>
<evidence type="ECO:0000256" key="1">
    <source>
        <dbReference type="ARBA" id="ARBA00005790"/>
    </source>
</evidence>
<dbReference type="PROSITE" id="PS50052">
    <property type="entry name" value="GUANYLATE_KINASE_2"/>
    <property type="match status" value="1"/>
</dbReference>
<dbReference type="PANTHER" id="PTHR23117">
    <property type="entry name" value="GUANYLATE KINASE-RELATED"/>
    <property type="match status" value="1"/>
</dbReference>
<reference evidence="5" key="1">
    <citation type="submission" date="2018-05" db="EMBL/GenBank/DDBJ databases">
        <authorList>
            <person name="Lanie J.A."/>
            <person name="Ng W.-L."/>
            <person name="Kazmierczak K.M."/>
            <person name="Andrzejewski T.M."/>
            <person name="Davidsen T.M."/>
            <person name="Wayne K.J."/>
            <person name="Tettelin H."/>
            <person name="Glass J.I."/>
            <person name="Rusch D."/>
            <person name="Podicherti R."/>
            <person name="Tsui H.-C.T."/>
            <person name="Winkler M.E."/>
        </authorList>
    </citation>
    <scope>NUCLEOTIDE SEQUENCE</scope>
</reference>
<evidence type="ECO:0000256" key="2">
    <source>
        <dbReference type="ARBA" id="ARBA00022679"/>
    </source>
</evidence>
<dbReference type="InterPro" id="IPR008145">
    <property type="entry name" value="GK/Ca_channel_bsu"/>
</dbReference>
<feature type="domain" description="Guanylate kinase-like" evidence="4">
    <location>
        <begin position="25"/>
        <end position="131"/>
    </location>
</feature>
<dbReference type="CDD" id="cd00071">
    <property type="entry name" value="GMPK"/>
    <property type="match status" value="1"/>
</dbReference>
<dbReference type="SUPFAM" id="SSF52540">
    <property type="entry name" value="P-loop containing nucleoside triphosphate hydrolases"/>
    <property type="match status" value="1"/>
</dbReference>
<sequence length="131" mass="14810">MPTDDISIYTSMNEKTSNPAPLDEARPFVIAAPSGAGKTTLVHRLMDTDLGLRFSVSYTTRPKRRGEVNGRDYHFVDPDTFERMAADGEFLEHAVVFDHRYATSRSQVEKLLHGGNHVMMEIDWQGAKQVR</sequence>
<evidence type="ECO:0000313" key="5">
    <source>
        <dbReference type="EMBL" id="SVC71834.1"/>
    </source>
</evidence>
<feature type="non-terminal residue" evidence="5">
    <location>
        <position position="131"/>
    </location>
</feature>
<keyword evidence="3" id="KW-0418">Kinase</keyword>
<dbReference type="InterPro" id="IPR020590">
    <property type="entry name" value="Guanylate_kinase_CS"/>
</dbReference>
<dbReference type="PANTHER" id="PTHR23117:SF13">
    <property type="entry name" value="GUANYLATE KINASE"/>
    <property type="match status" value="1"/>
</dbReference>
<gene>
    <name evidence="5" type="ORF">METZ01_LOCUS324688</name>
</gene>
<dbReference type="SMART" id="SM00072">
    <property type="entry name" value="GuKc"/>
    <property type="match status" value="1"/>
</dbReference>
<dbReference type="AlphaFoldDB" id="A0A382PEK4"/>
<organism evidence="5">
    <name type="scientific">marine metagenome</name>
    <dbReference type="NCBI Taxonomy" id="408172"/>
    <lineage>
        <taxon>unclassified sequences</taxon>
        <taxon>metagenomes</taxon>
        <taxon>ecological metagenomes</taxon>
    </lineage>
</organism>
<comment type="similarity">
    <text evidence="1">Belongs to the guanylate kinase family.</text>
</comment>
<dbReference type="EMBL" id="UINC01106873">
    <property type="protein sequence ID" value="SVC71834.1"/>
    <property type="molecule type" value="Genomic_DNA"/>
</dbReference>
<evidence type="ECO:0000256" key="3">
    <source>
        <dbReference type="ARBA" id="ARBA00022777"/>
    </source>
</evidence>
<dbReference type="Pfam" id="PF00625">
    <property type="entry name" value="Guanylate_kin"/>
    <property type="match status" value="1"/>
</dbReference>
<keyword evidence="2" id="KW-0808">Transferase</keyword>
<protein>
    <recommendedName>
        <fullName evidence="4">Guanylate kinase-like domain-containing protein</fullName>
    </recommendedName>
</protein>